<keyword evidence="1" id="KW-0812">Transmembrane</keyword>
<gene>
    <name evidence="2" type="ORF">ABC977_02000</name>
</gene>
<name>A0ABV4BAU3_9GAMM</name>
<evidence type="ECO:0000256" key="1">
    <source>
        <dbReference type="SAM" id="Phobius"/>
    </source>
</evidence>
<dbReference type="RefSeq" id="WP_369665560.1">
    <property type="nucleotide sequence ID" value="NZ_JBDKXB010000002.1"/>
</dbReference>
<evidence type="ECO:0000313" key="3">
    <source>
        <dbReference type="Proteomes" id="UP001564408"/>
    </source>
</evidence>
<protein>
    <submittedName>
        <fullName evidence="2">Uncharacterized protein</fullName>
    </submittedName>
</protein>
<keyword evidence="1" id="KW-0472">Membrane</keyword>
<dbReference type="Proteomes" id="UP001564408">
    <property type="component" value="Unassembled WGS sequence"/>
</dbReference>
<organism evidence="2 3">
    <name type="scientific">Thioalkalicoccus limnaeus</name>
    <dbReference type="NCBI Taxonomy" id="120681"/>
    <lineage>
        <taxon>Bacteria</taxon>
        <taxon>Pseudomonadati</taxon>
        <taxon>Pseudomonadota</taxon>
        <taxon>Gammaproteobacteria</taxon>
        <taxon>Chromatiales</taxon>
        <taxon>Chromatiaceae</taxon>
        <taxon>Thioalkalicoccus</taxon>
    </lineage>
</organism>
<comment type="caution">
    <text evidence="2">The sequence shown here is derived from an EMBL/GenBank/DDBJ whole genome shotgun (WGS) entry which is preliminary data.</text>
</comment>
<keyword evidence="1" id="KW-1133">Transmembrane helix</keyword>
<evidence type="ECO:0000313" key="2">
    <source>
        <dbReference type="EMBL" id="MEY6431175.1"/>
    </source>
</evidence>
<dbReference type="EMBL" id="JBDKXB010000002">
    <property type="protein sequence ID" value="MEY6431175.1"/>
    <property type="molecule type" value="Genomic_DNA"/>
</dbReference>
<sequence>MFLIVLCLLTTPIAQARWQDDLIRYMTQLPPQAPLRHADHAGEALKRSPLMREAAERELRASRKLAAGADDAARAAAVRQSLQTMLRNNPSLLRQIDQLGDADRAAALVMANGGRQLTETVGDLATRARLLETGGENLVLAVGLMGPDMARISLGLDTAIRVGKVTAPTARQWDDIARVAGRTPQRGHQAFQLADFTDAIVKGGKASKVFFEKYIKPHWQLWLGGSAITAYSLNPEFFQDQTGALTEAGFKHLSLLLGEAAAGAIRGTGQGLEAIVAESTEALLSSFNTPKSWIGIGFIALGLLLLFKRIRYYLMRPVRWLNTTPDERRNDR</sequence>
<keyword evidence="3" id="KW-1185">Reference proteome</keyword>
<proteinExistence type="predicted"/>
<reference evidence="2 3" key="1">
    <citation type="submission" date="2024-05" db="EMBL/GenBank/DDBJ databases">
        <title>Genome Sequence and Characterization of the New Strain Purple Sulfur Bacterium of Genus Thioalkalicoccus.</title>
        <authorList>
            <person name="Bryantseva I.A."/>
            <person name="Kyndt J.A."/>
            <person name="Imhoff J.F."/>
        </authorList>
    </citation>
    <scope>NUCLEOTIDE SEQUENCE [LARGE SCALE GENOMIC DNA]</scope>
    <source>
        <strain evidence="2 3">Um2</strain>
    </source>
</reference>
<feature type="transmembrane region" description="Helical" evidence="1">
    <location>
        <begin position="292"/>
        <end position="310"/>
    </location>
</feature>
<accession>A0ABV4BAU3</accession>